<dbReference type="GO" id="GO:0004423">
    <property type="term" value="F:iduronate-2-sulfatase activity"/>
    <property type="evidence" value="ECO:0007669"/>
    <property type="project" value="InterPro"/>
</dbReference>
<feature type="region of interest" description="Disordered" evidence="7">
    <location>
        <begin position="388"/>
        <end position="408"/>
    </location>
</feature>
<dbReference type="InterPro" id="IPR000917">
    <property type="entry name" value="Sulfatase_N"/>
</dbReference>
<comment type="similarity">
    <text evidence="2">Belongs to the sulfatase family.</text>
</comment>
<dbReference type="Gene3D" id="3.40.720.10">
    <property type="entry name" value="Alkaline Phosphatase, subunit A"/>
    <property type="match status" value="1"/>
</dbReference>
<dbReference type="PANTHER" id="PTHR45953">
    <property type="entry name" value="IDURONATE 2-SULFATASE"/>
    <property type="match status" value="1"/>
</dbReference>
<dbReference type="EC" id="3.1.6.6" evidence="10"/>
<dbReference type="Pfam" id="PF00884">
    <property type="entry name" value="Sulfatase"/>
    <property type="match status" value="1"/>
</dbReference>
<dbReference type="InterPro" id="IPR035874">
    <property type="entry name" value="IDS"/>
</dbReference>
<keyword evidence="3" id="KW-0479">Metal-binding</keyword>
<evidence type="ECO:0000259" key="9">
    <source>
        <dbReference type="Pfam" id="PF00884"/>
    </source>
</evidence>
<name>A0A518CNY7_9PLAN</name>
<dbReference type="PANTHER" id="PTHR45953:SF1">
    <property type="entry name" value="IDURONATE 2-SULFATASE"/>
    <property type="match status" value="1"/>
</dbReference>
<accession>A0A518CNY7</accession>
<dbReference type="EMBL" id="CP036281">
    <property type="protein sequence ID" value="QDU80941.1"/>
    <property type="molecule type" value="Genomic_DNA"/>
</dbReference>
<dbReference type="GO" id="GO:0005737">
    <property type="term" value="C:cytoplasm"/>
    <property type="evidence" value="ECO:0007669"/>
    <property type="project" value="TreeGrafter"/>
</dbReference>
<dbReference type="RefSeq" id="WP_144996169.1">
    <property type="nucleotide sequence ID" value="NZ_CP036281.1"/>
</dbReference>
<feature type="chain" id="PRO_5021986368" evidence="8">
    <location>
        <begin position="20"/>
        <end position="481"/>
    </location>
</feature>
<dbReference type="GO" id="GO:0046872">
    <property type="term" value="F:metal ion binding"/>
    <property type="evidence" value="ECO:0007669"/>
    <property type="project" value="UniProtKB-KW"/>
</dbReference>
<keyword evidence="4 8" id="KW-0732">Signal</keyword>
<keyword evidence="6" id="KW-0106">Calcium</keyword>
<evidence type="ECO:0000256" key="4">
    <source>
        <dbReference type="ARBA" id="ARBA00022729"/>
    </source>
</evidence>
<comment type="cofactor">
    <cofactor evidence="1">
        <name>Ca(2+)</name>
        <dbReference type="ChEBI" id="CHEBI:29108"/>
    </cofactor>
</comment>
<keyword evidence="11" id="KW-1185">Reference proteome</keyword>
<sequence precursor="true">MRLLVLCFVAVLFTLPSLAKGAEQKNVLFIAVDDLRAQLNCYGDDLVISPHVDRLAAEGTLFERAYCQQTVCNPSRASVMTGLRPDTLRVYDLPTHFRQIRPDAVTLPQSMMQAGYYARDVGKIFHNYRQDEYQGDPTSWSVPAVLHYGTHGKDLPQVEGEIPPDHSSALTQTKSRDVPDYAYYDGQVADAAIKALHEIKELDQPFFFAVGFWKPHLPFNAPKKYWDMYNRENIPVPEHIGHPENVPEIALTKYRIDGSKNNLTTEDLRELHHGHLAAITYMDAQIGRVLTELDSLDMRKNTIIIFWSDHGLHIGEHGLYSKTTLFELDAQVPMIIATPDHPGGQRTDALVELLDIYPTVMELAGLEVPNVLEGKSLVPLLNDPETPGAAAAMTQTPRPNYPRGKTPEVMGYSIRTDTLRYTEWRDHLTGKVIARELYDHEQDPLETVNAIGDDLYADQLPELEKLLEEKVSSAHPPEAKK</sequence>
<evidence type="ECO:0000256" key="1">
    <source>
        <dbReference type="ARBA" id="ARBA00001913"/>
    </source>
</evidence>
<feature type="domain" description="Sulfatase N-terminal" evidence="9">
    <location>
        <begin position="25"/>
        <end position="365"/>
    </location>
</feature>
<keyword evidence="5 10" id="KW-0378">Hydrolase</keyword>
<proteinExistence type="inferred from homology"/>
<evidence type="ECO:0000256" key="6">
    <source>
        <dbReference type="ARBA" id="ARBA00022837"/>
    </source>
</evidence>
<dbReference type="OrthoDB" id="9782218at2"/>
<evidence type="ECO:0000256" key="7">
    <source>
        <dbReference type="SAM" id="MobiDB-lite"/>
    </source>
</evidence>
<dbReference type="AlphaFoldDB" id="A0A518CNY7"/>
<evidence type="ECO:0000313" key="11">
    <source>
        <dbReference type="Proteomes" id="UP000317178"/>
    </source>
</evidence>
<evidence type="ECO:0000256" key="5">
    <source>
        <dbReference type="ARBA" id="ARBA00022801"/>
    </source>
</evidence>
<reference evidence="10 11" key="1">
    <citation type="submission" date="2019-02" db="EMBL/GenBank/DDBJ databases">
        <title>Deep-cultivation of Planctomycetes and their phenomic and genomic characterization uncovers novel biology.</title>
        <authorList>
            <person name="Wiegand S."/>
            <person name="Jogler M."/>
            <person name="Boedeker C."/>
            <person name="Pinto D."/>
            <person name="Vollmers J."/>
            <person name="Rivas-Marin E."/>
            <person name="Kohn T."/>
            <person name="Peeters S.H."/>
            <person name="Heuer A."/>
            <person name="Rast P."/>
            <person name="Oberbeckmann S."/>
            <person name="Bunk B."/>
            <person name="Jeske O."/>
            <person name="Meyerdierks A."/>
            <person name="Storesund J.E."/>
            <person name="Kallscheuer N."/>
            <person name="Luecker S."/>
            <person name="Lage O.M."/>
            <person name="Pohl T."/>
            <person name="Merkel B.J."/>
            <person name="Hornburger P."/>
            <person name="Mueller R.-W."/>
            <person name="Bruemmer F."/>
            <person name="Labrenz M."/>
            <person name="Spormann A.M."/>
            <person name="Op den Camp H."/>
            <person name="Overmann J."/>
            <person name="Amann R."/>
            <person name="Jetten M.S.M."/>
            <person name="Mascher T."/>
            <person name="Medema M.H."/>
            <person name="Devos D.P."/>
            <person name="Kaster A.-K."/>
            <person name="Ovreas L."/>
            <person name="Rohde M."/>
            <person name="Galperin M.Y."/>
            <person name="Jogler C."/>
        </authorList>
    </citation>
    <scope>NUCLEOTIDE SEQUENCE [LARGE SCALE GENOMIC DNA]</scope>
    <source>
        <strain evidence="10 11">Pla110</strain>
    </source>
</reference>
<evidence type="ECO:0000256" key="2">
    <source>
        <dbReference type="ARBA" id="ARBA00008779"/>
    </source>
</evidence>
<dbReference type="GO" id="GO:0047753">
    <property type="term" value="F:choline-sulfatase activity"/>
    <property type="evidence" value="ECO:0007669"/>
    <property type="project" value="UniProtKB-EC"/>
</dbReference>
<dbReference type="SUPFAM" id="SSF53649">
    <property type="entry name" value="Alkaline phosphatase-like"/>
    <property type="match status" value="1"/>
</dbReference>
<protein>
    <submittedName>
        <fullName evidence="10">Choline-sulfatase</fullName>
        <ecNumber evidence="10">3.1.6.6</ecNumber>
    </submittedName>
</protein>
<organism evidence="10 11">
    <name type="scientific">Polystyrenella longa</name>
    <dbReference type="NCBI Taxonomy" id="2528007"/>
    <lineage>
        <taxon>Bacteria</taxon>
        <taxon>Pseudomonadati</taxon>
        <taxon>Planctomycetota</taxon>
        <taxon>Planctomycetia</taxon>
        <taxon>Planctomycetales</taxon>
        <taxon>Planctomycetaceae</taxon>
        <taxon>Polystyrenella</taxon>
    </lineage>
</organism>
<gene>
    <name evidence="10" type="primary">betC_3</name>
    <name evidence="10" type="ORF">Pla110_26770</name>
</gene>
<feature type="signal peptide" evidence="8">
    <location>
        <begin position="1"/>
        <end position="19"/>
    </location>
</feature>
<dbReference type="KEGG" id="plon:Pla110_26770"/>
<evidence type="ECO:0000313" key="10">
    <source>
        <dbReference type="EMBL" id="QDU80941.1"/>
    </source>
</evidence>
<evidence type="ECO:0000256" key="8">
    <source>
        <dbReference type="SAM" id="SignalP"/>
    </source>
</evidence>
<dbReference type="CDD" id="cd16030">
    <property type="entry name" value="iduronate-2-sulfatase"/>
    <property type="match status" value="1"/>
</dbReference>
<dbReference type="InterPro" id="IPR017850">
    <property type="entry name" value="Alkaline_phosphatase_core_sf"/>
</dbReference>
<dbReference type="Proteomes" id="UP000317178">
    <property type="component" value="Chromosome"/>
</dbReference>
<evidence type="ECO:0000256" key="3">
    <source>
        <dbReference type="ARBA" id="ARBA00022723"/>
    </source>
</evidence>